<proteinExistence type="predicted"/>
<reference evidence="3 4" key="1">
    <citation type="submission" date="2018-07" db="EMBL/GenBank/DDBJ databases">
        <title>Genomic Encyclopedia of Type Strains, Phase IV (KMG-IV): sequencing the most valuable type-strain genomes for metagenomic binning, comparative biology and taxonomic classification.</title>
        <authorList>
            <person name="Goeker M."/>
        </authorList>
    </citation>
    <scope>NUCLEOTIDE SEQUENCE [LARGE SCALE GENOMIC DNA]</scope>
    <source>
        <strain evidence="3 4">DSM 26407</strain>
    </source>
</reference>
<evidence type="ECO:0000259" key="2">
    <source>
        <dbReference type="PROSITE" id="PS51123"/>
    </source>
</evidence>
<keyword evidence="1" id="KW-0472">Membrane</keyword>
<dbReference type="Pfam" id="PF00691">
    <property type="entry name" value="OmpA"/>
    <property type="match status" value="1"/>
</dbReference>
<comment type="caution">
    <text evidence="3">The sequence shown here is derived from an EMBL/GenBank/DDBJ whole genome shotgun (WGS) entry which is preliminary data.</text>
</comment>
<organism evidence="3 4">
    <name type="scientific">Thioalbus denitrificans</name>
    <dbReference type="NCBI Taxonomy" id="547122"/>
    <lineage>
        <taxon>Bacteria</taxon>
        <taxon>Pseudomonadati</taxon>
        <taxon>Pseudomonadota</taxon>
        <taxon>Gammaproteobacteria</taxon>
        <taxon>Chromatiales</taxon>
        <taxon>Ectothiorhodospiraceae</taxon>
        <taxon>Thioalbus</taxon>
    </lineage>
</organism>
<dbReference type="GO" id="GO:0016020">
    <property type="term" value="C:membrane"/>
    <property type="evidence" value="ECO:0007669"/>
    <property type="project" value="UniProtKB-UniRule"/>
</dbReference>
<dbReference type="SUPFAM" id="SSF103088">
    <property type="entry name" value="OmpA-like"/>
    <property type="match status" value="1"/>
</dbReference>
<protein>
    <submittedName>
        <fullName evidence="3">OmpA family protein</fullName>
    </submittedName>
</protein>
<dbReference type="Proteomes" id="UP000252707">
    <property type="component" value="Unassembled WGS sequence"/>
</dbReference>
<dbReference type="AlphaFoldDB" id="A0A369C289"/>
<dbReference type="InterPro" id="IPR050330">
    <property type="entry name" value="Bact_OuterMem_StrucFunc"/>
</dbReference>
<evidence type="ECO:0000313" key="4">
    <source>
        <dbReference type="Proteomes" id="UP000252707"/>
    </source>
</evidence>
<dbReference type="CDD" id="cd07185">
    <property type="entry name" value="OmpA_C-like"/>
    <property type="match status" value="1"/>
</dbReference>
<name>A0A369C289_9GAMM</name>
<accession>A0A369C289</accession>
<evidence type="ECO:0000256" key="1">
    <source>
        <dbReference type="PROSITE-ProRule" id="PRU00473"/>
    </source>
</evidence>
<dbReference type="EMBL" id="QPJY01000008">
    <property type="protein sequence ID" value="RCX28009.1"/>
    <property type="molecule type" value="Genomic_DNA"/>
</dbReference>
<keyword evidence="4" id="KW-1185">Reference proteome</keyword>
<dbReference type="InterPro" id="IPR036737">
    <property type="entry name" value="OmpA-like_sf"/>
</dbReference>
<sequence length="123" mass="13715">MPRDRLPPLHTVLFDFAEDQPSGAQLRALQRVAGDLEPGRCLVITGYTDDIGPRAYNDALAFRRAKDVADHLVEAGNDGRLFRVEGWGCQDYLASNEHREGRALNRRVEIRYAGPGPEGERQG</sequence>
<feature type="domain" description="OmpA-like" evidence="2">
    <location>
        <begin position="1"/>
        <end position="116"/>
    </location>
</feature>
<dbReference type="PROSITE" id="PS51123">
    <property type="entry name" value="OMPA_2"/>
    <property type="match status" value="1"/>
</dbReference>
<dbReference type="InterPro" id="IPR006665">
    <property type="entry name" value="OmpA-like"/>
</dbReference>
<dbReference type="PANTHER" id="PTHR30329:SF20">
    <property type="entry name" value="EXPORTED PROTEIN"/>
    <property type="match status" value="1"/>
</dbReference>
<dbReference type="Gene3D" id="3.30.1330.60">
    <property type="entry name" value="OmpA-like domain"/>
    <property type="match status" value="1"/>
</dbReference>
<evidence type="ECO:0000313" key="3">
    <source>
        <dbReference type="EMBL" id="RCX28009.1"/>
    </source>
</evidence>
<gene>
    <name evidence="3" type="ORF">DFQ59_10837</name>
</gene>
<dbReference type="PANTHER" id="PTHR30329">
    <property type="entry name" value="STATOR ELEMENT OF FLAGELLAR MOTOR COMPLEX"/>
    <property type="match status" value="1"/>
</dbReference>